<dbReference type="Pfam" id="PF01636">
    <property type="entry name" value="APH"/>
    <property type="match status" value="1"/>
</dbReference>
<dbReference type="PANTHER" id="PTHR21310:SF41">
    <property type="entry name" value="3'-PHOSPHOTRANSFERASE, PUTATIVE-RELATED"/>
    <property type="match status" value="1"/>
</dbReference>
<sequence length="266" mass="29178">MIREAAVQAIQVPGSLAVGGRRWFRDRVGESGCAVYRLAAAGRPDDDLYLKMGRGSCIGDLVDEMTRLRWLAPFLPVPPLHGFVLEAEAAWLLTGRQPGQTACQLLEADPGAAPALAGALARFLRRLHAVPVERCPFNADHRLRMAAARDRIDAGLVDETDFDEARLGMSAEQVWAELLAAMPASFDRVVTHGDFSLDNLFVVDGEVVGCIDLGRVGIADRWQDLAILWNSLKEFGEDAAQAMLDAYGIALDPARRDFHLRLDELF</sequence>
<evidence type="ECO:0000256" key="8">
    <source>
        <dbReference type="ARBA" id="ARBA00023251"/>
    </source>
</evidence>
<keyword evidence="7 10" id="KW-0067">ATP-binding</keyword>
<evidence type="ECO:0000256" key="5">
    <source>
        <dbReference type="ARBA" id="ARBA00022741"/>
    </source>
</evidence>
<gene>
    <name evidence="14" type="ORF">DD559_09515</name>
</gene>
<evidence type="ECO:0000256" key="10">
    <source>
        <dbReference type="PIRNR" id="PIRNR000706"/>
    </source>
</evidence>
<feature type="binding site" evidence="12">
    <location>
        <position position="199"/>
    </location>
    <ligand>
        <name>Mg(2+)</name>
        <dbReference type="ChEBI" id="CHEBI:18420"/>
    </ligand>
</feature>
<keyword evidence="12" id="KW-0460">Magnesium</keyword>
<dbReference type="PANTHER" id="PTHR21310">
    <property type="entry name" value="AMINOGLYCOSIDE PHOSPHOTRANSFERASE-RELATED-RELATED"/>
    <property type="match status" value="1"/>
</dbReference>
<organism evidence="14 15">
    <name type="scientific">Sphingomonas pokkalii</name>
    <dbReference type="NCBI Taxonomy" id="2175090"/>
    <lineage>
        <taxon>Bacteria</taxon>
        <taxon>Pseudomonadati</taxon>
        <taxon>Pseudomonadota</taxon>
        <taxon>Alphaproteobacteria</taxon>
        <taxon>Sphingomonadales</taxon>
        <taxon>Sphingomonadaceae</taxon>
        <taxon>Sphingomonas</taxon>
    </lineage>
</organism>
<evidence type="ECO:0000256" key="4">
    <source>
        <dbReference type="ARBA" id="ARBA00022679"/>
    </source>
</evidence>
<protein>
    <recommendedName>
        <fullName evidence="3">Aminoglycoside 3'-phosphotransferase</fullName>
        <ecNumber evidence="2">2.7.1.95</ecNumber>
    </recommendedName>
</protein>
<dbReference type="CDD" id="cd05150">
    <property type="entry name" value="APH"/>
    <property type="match status" value="1"/>
</dbReference>
<evidence type="ECO:0000256" key="6">
    <source>
        <dbReference type="ARBA" id="ARBA00022777"/>
    </source>
</evidence>
<evidence type="ECO:0000313" key="14">
    <source>
        <dbReference type="EMBL" id="PVX29526.1"/>
    </source>
</evidence>
<name>A0A2U0SDR5_9SPHN</name>
<comment type="catalytic activity">
    <reaction evidence="9">
        <text>kanamycin A + ATP = kanamycin 3'-phosphate + ADP + H(+)</text>
        <dbReference type="Rhea" id="RHEA:24256"/>
        <dbReference type="ChEBI" id="CHEBI:15378"/>
        <dbReference type="ChEBI" id="CHEBI:30616"/>
        <dbReference type="ChEBI" id="CHEBI:57909"/>
        <dbReference type="ChEBI" id="CHEBI:58214"/>
        <dbReference type="ChEBI" id="CHEBI:456216"/>
        <dbReference type="EC" id="2.7.1.95"/>
    </reaction>
</comment>
<dbReference type="GO" id="GO:0046872">
    <property type="term" value="F:metal ion binding"/>
    <property type="evidence" value="ECO:0007669"/>
    <property type="project" value="UniProtKB-KW"/>
</dbReference>
<evidence type="ECO:0000259" key="13">
    <source>
        <dbReference type="Pfam" id="PF01636"/>
    </source>
</evidence>
<dbReference type="RefSeq" id="WP_116468961.1">
    <property type="nucleotide sequence ID" value="NZ_QENQ01000001.1"/>
</dbReference>
<dbReference type="EMBL" id="QENQ01000001">
    <property type="protein sequence ID" value="PVX29526.1"/>
    <property type="molecule type" value="Genomic_DNA"/>
</dbReference>
<evidence type="ECO:0000256" key="11">
    <source>
        <dbReference type="PIRSR" id="PIRSR000706-1"/>
    </source>
</evidence>
<dbReference type="Proteomes" id="UP000245890">
    <property type="component" value="Unassembled WGS sequence"/>
</dbReference>
<dbReference type="GO" id="GO:0005524">
    <property type="term" value="F:ATP binding"/>
    <property type="evidence" value="ECO:0007669"/>
    <property type="project" value="UniProtKB-KW"/>
</dbReference>
<evidence type="ECO:0000256" key="2">
    <source>
        <dbReference type="ARBA" id="ARBA00012193"/>
    </source>
</evidence>
<dbReference type="EC" id="2.7.1.95" evidence="2"/>
<keyword evidence="5 10" id="KW-0547">Nucleotide-binding</keyword>
<feature type="binding site" evidence="12">
    <location>
        <position position="212"/>
    </location>
    <ligand>
        <name>Mg(2+)</name>
        <dbReference type="ChEBI" id="CHEBI:18420"/>
    </ligand>
</feature>
<dbReference type="InterPro" id="IPR024165">
    <property type="entry name" value="Kan/Strep_kinase"/>
</dbReference>
<dbReference type="Gene3D" id="3.90.1200.10">
    <property type="match status" value="1"/>
</dbReference>
<accession>A0A2U0SDR5</accession>
<keyword evidence="15" id="KW-1185">Reference proteome</keyword>
<feature type="active site" description="Proton acceptor" evidence="11">
    <location>
        <position position="194"/>
    </location>
</feature>
<dbReference type="AlphaFoldDB" id="A0A2U0SDR5"/>
<evidence type="ECO:0000256" key="7">
    <source>
        <dbReference type="ARBA" id="ARBA00022840"/>
    </source>
</evidence>
<evidence type="ECO:0000256" key="12">
    <source>
        <dbReference type="PIRSR" id="PIRSR000706-2"/>
    </source>
</evidence>
<keyword evidence="8 10" id="KW-0046">Antibiotic resistance</keyword>
<dbReference type="SUPFAM" id="SSF56112">
    <property type="entry name" value="Protein kinase-like (PK-like)"/>
    <property type="match status" value="1"/>
</dbReference>
<feature type="domain" description="Aminoglycoside phosphotransferase" evidence="13">
    <location>
        <begin position="48"/>
        <end position="257"/>
    </location>
</feature>
<reference evidence="14 15" key="1">
    <citation type="submission" date="2018-05" db="EMBL/GenBank/DDBJ databases">
        <title>Description of Sphingomonas pokkalii sp nov, isolated from the rhizosphere of saline tolerant pokkali rice and its draft genome analysis.</title>
        <authorList>
            <person name="Menon R."/>
            <person name="Kumari S."/>
            <person name="Rameshkumar N."/>
        </authorList>
    </citation>
    <scope>NUCLEOTIDE SEQUENCE [LARGE SCALE GENOMIC DNA]</scope>
    <source>
        <strain evidence="14 15">L3B27</strain>
    </source>
</reference>
<dbReference type="GO" id="GO:0046677">
    <property type="term" value="P:response to antibiotic"/>
    <property type="evidence" value="ECO:0007669"/>
    <property type="project" value="UniProtKB-KW"/>
</dbReference>
<keyword evidence="12" id="KW-0479">Metal-binding</keyword>
<proteinExistence type="inferred from homology"/>
<keyword evidence="4 10" id="KW-0808">Transferase</keyword>
<evidence type="ECO:0000313" key="15">
    <source>
        <dbReference type="Proteomes" id="UP000245890"/>
    </source>
</evidence>
<evidence type="ECO:0000256" key="3">
    <source>
        <dbReference type="ARBA" id="ARBA00017903"/>
    </source>
</evidence>
<dbReference type="NCBIfam" id="NF033068">
    <property type="entry name" value="APH_3p"/>
    <property type="match status" value="1"/>
</dbReference>
<dbReference type="InterPro" id="IPR011009">
    <property type="entry name" value="Kinase-like_dom_sf"/>
</dbReference>
<evidence type="ECO:0000256" key="1">
    <source>
        <dbReference type="ARBA" id="ARBA00006219"/>
    </source>
</evidence>
<dbReference type="InterPro" id="IPR002575">
    <property type="entry name" value="Aminoglycoside_PTrfase"/>
</dbReference>
<dbReference type="Gene3D" id="3.30.200.20">
    <property type="entry name" value="Phosphorylase Kinase, domain 1"/>
    <property type="match status" value="1"/>
</dbReference>
<dbReference type="GO" id="GO:0008910">
    <property type="term" value="F:kanamycin kinase activity"/>
    <property type="evidence" value="ECO:0007669"/>
    <property type="project" value="UniProtKB-EC"/>
</dbReference>
<dbReference type="OrthoDB" id="3806873at2"/>
<comment type="similarity">
    <text evidence="1 10">Belongs to the aminoglycoside phosphotransferase family.</text>
</comment>
<dbReference type="PIRSF" id="PIRSF000706">
    <property type="entry name" value="Kanamycin_kin"/>
    <property type="match status" value="1"/>
</dbReference>
<comment type="caution">
    <text evidence="14">The sequence shown here is derived from an EMBL/GenBank/DDBJ whole genome shotgun (WGS) entry which is preliminary data.</text>
</comment>
<dbReference type="InterPro" id="IPR051678">
    <property type="entry name" value="AGP_Transferase"/>
</dbReference>
<evidence type="ECO:0000256" key="9">
    <source>
        <dbReference type="ARBA" id="ARBA00048925"/>
    </source>
</evidence>
<keyword evidence="6 10" id="KW-0418">Kinase</keyword>